<evidence type="ECO:0000256" key="4">
    <source>
        <dbReference type="SAM" id="Phobius"/>
    </source>
</evidence>
<reference evidence="6" key="1">
    <citation type="submission" date="2018-05" db="EMBL/GenBank/DDBJ databases">
        <authorList>
            <person name="Lanie J.A."/>
            <person name="Ng W.-L."/>
            <person name="Kazmierczak K.M."/>
            <person name="Andrzejewski T.M."/>
            <person name="Davidsen T.M."/>
            <person name="Wayne K.J."/>
            <person name="Tettelin H."/>
            <person name="Glass J.I."/>
            <person name="Rusch D."/>
            <person name="Podicherti R."/>
            <person name="Tsui H.-C.T."/>
            <person name="Winkler M.E."/>
        </authorList>
    </citation>
    <scope>NUCLEOTIDE SEQUENCE</scope>
</reference>
<feature type="non-terminal residue" evidence="6">
    <location>
        <position position="351"/>
    </location>
</feature>
<dbReference type="SUPFAM" id="SSF90123">
    <property type="entry name" value="ABC transporter transmembrane region"/>
    <property type="match status" value="1"/>
</dbReference>
<dbReference type="AlphaFoldDB" id="A0A382N1V9"/>
<gene>
    <name evidence="6" type="ORF">METZ01_LOCUS306626</name>
</gene>
<evidence type="ECO:0000256" key="3">
    <source>
        <dbReference type="ARBA" id="ARBA00023136"/>
    </source>
</evidence>
<keyword evidence="3 4" id="KW-0472">Membrane</keyword>
<evidence type="ECO:0000313" key="6">
    <source>
        <dbReference type="EMBL" id="SVC53772.1"/>
    </source>
</evidence>
<dbReference type="Gene3D" id="1.20.1560.10">
    <property type="entry name" value="ABC transporter type 1, transmembrane domain"/>
    <property type="match status" value="1"/>
</dbReference>
<dbReference type="PROSITE" id="PS50929">
    <property type="entry name" value="ABC_TM1F"/>
    <property type="match status" value="1"/>
</dbReference>
<feature type="transmembrane region" description="Helical" evidence="4">
    <location>
        <begin position="171"/>
        <end position="197"/>
    </location>
</feature>
<accession>A0A382N1V9</accession>
<organism evidence="6">
    <name type="scientific">marine metagenome</name>
    <dbReference type="NCBI Taxonomy" id="408172"/>
    <lineage>
        <taxon>unclassified sequences</taxon>
        <taxon>metagenomes</taxon>
        <taxon>ecological metagenomes</taxon>
    </lineage>
</organism>
<dbReference type="GO" id="GO:0016020">
    <property type="term" value="C:membrane"/>
    <property type="evidence" value="ECO:0007669"/>
    <property type="project" value="InterPro"/>
</dbReference>
<evidence type="ECO:0000256" key="1">
    <source>
        <dbReference type="ARBA" id="ARBA00022692"/>
    </source>
</evidence>
<keyword evidence="1 4" id="KW-0812">Transmembrane</keyword>
<name>A0A382N1V9_9ZZZZ</name>
<keyword evidence="2 4" id="KW-1133">Transmembrane helix</keyword>
<dbReference type="GO" id="GO:0005524">
    <property type="term" value="F:ATP binding"/>
    <property type="evidence" value="ECO:0007669"/>
    <property type="project" value="InterPro"/>
</dbReference>
<feature type="transmembrane region" description="Helical" evidence="4">
    <location>
        <begin position="99"/>
        <end position="124"/>
    </location>
</feature>
<sequence>MGLQYPEKFLSVNKNKVSRETNRSIVSLMQGMWGHLSRKRKIQTGFLFCVTILSALSEIVSLGAVIPFIGVITAPEIVFKYQIVSQISSYFDINSPEELILPITILFCLAALVAGAIRALLLWLSTRLAFAGGSDLSIELYRRTLDQPYQVHVSRNTSEVISGIVNKLHGVITWVLFPVLAMINSVFLLIAVLSTLIFINPGIAFMAILGFGMSYLLVMFISRRRLVKNSQDEAFNQTQVVKALQEGLGGIRDVLLNGTQAVYCDIYSKSDRPLRSAQGNNIFIGQSPRYAMEAFGMILIAMIAFSLSKSFNTSTSIAGPLQMLGVLAFAAQRLLPALQQIYNGWSAIIGH</sequence>
<feature type="transmembrane region" description="Helical" evidence="4">
    <location>
        <begin position="203"/>
        <end position="221"/>
    </location>
</feature>
<dbReference type="GO" id="GO:0140359">
    <property type="term" value="F:ABC-type transporter activity"/>
    <property type="evidence" value="ECO:0007669"/>
    <property type="project" value="InterPro"/>
</dbReference>
<proteinExistence type="predicted"/>
<feature type="non-terminal residue" evidence="6">
    <location>
        <position position="1"/>
    </location>
</feature>
<dbReference type="InterPro" id="IPR011527">
    <property type="entry name" value="ABC1_TM_dom"/>
</dbReference>
<feature type="transmembrane region" description="Helical" evidence="4">
    <location>
        <begin position="46"/>
        <end position="72"/>
    </location>
</feature>
<evidence type="ECO:0000256" key="2">
    <source>
        <dbReference type="ARBA" id="ARBA00022989"/>
    </source>
</evidence>
<protein>
    <recommendedName>
        <fullName evidence="5">ABC transmembrane type-1 domain-containing protein</fullName>
    </recommendedName>
</protein>
<evidence type="ECO:0000259" key="5">
    <source>
        <dbReference type="PROSITE" id="PS50929"/>
    </source>
</evidence>
<feature type="domain" description="ABC transmembrane type-1" evidence="5">
    <location>
        <begin position="83"/>
        <end position="350"/>
    </location>
</feature>
<dbReference type="EMBL" id="UINC01096687">
    <property type="protein sequence ID" value="SVC53772.1"/>
    <property type="molecule type" value="Genomic_DNA"/>
</dbReference>
<dbReference type="InterPro" id="IPR036640">
    <property type="entry name" value="ABC1_TM_sf"/>
</dbReference>
<dbReference type="Pfam" id="PF00664">
    <property type="entry name" value="ABC_membrane"/>
    <property type="match status" value="1"/>
</dbReference>